<dbReference type="EMBL" id="AWUE01010880">
    <property type="protein sequence ID" value="OMP11192.1"/>
    <property type="molecule type" value="Genomic_DNA"/>
</dbReference>
<accession>A0A1R3KVT7</accession>
<dbReference type="GO" id="GO:0008233">
    <property type="term" value="F:peptidase activity"/>
    <property type="evidence" value="ECO:0007669"/>
    <property type="project" value="UniProtKB-KW"/>
</dbReference>
<evidence type="ECO:0000313" key="2">
    <source>
        <dbReference type="Proteomes" id="UP000187203"/>
    </source>
</evidence>
<dbReference type="Proteomes" id="UP000187203">
    <property type="component" value="Unassembled WGS sequence"/>
</dbReference>
<proteinExistence type="predicted"/>
<name>A0A1R3KVT7_9ROSI</name>
<dbReference type="GO" id="GO:0006508">
    <property type="term" value="P:proteolysis"/>
    <property type="evidence" value="ECO:0007669"/>
    <property type="project" value="UniProtKB-KW"/>
</dbReference>
<reference evidence="2" key="1">
    <citation type="submission" date="2013-09" db="EMBL/GenBank/DDBJ databases">
        <title>Corchorus olitorius genome sequencing.</title>
        <authorList>
            <person name="Alam M."/>
            <person name="Haque M.S."/>
            <person name="Islam M.S."/>
            <person name="Emdad E.M."/>
            <person name="Islam M.M."/>
            <person name="Ahmed B."/>
            <person name="Halim A."/>
            <person name="Hossen Q.M.M."/>
            <person name="Hossain M.Z."/>
            <person name="Ahmed R."/>
            <person name="Khan M.M."/>
            <person name="Islam R."/>
            <person name="Rashid M.M."/>
            <person name="Khan S.A."/>
            <person name="Rahman M.S."/>
            <person name="Alam M."/>
            <person name="Yahiya A.S."/>
            <person name="Khan M.S."/>
            <person name="Azam M.S."/>
            <person name="Haque T."/>
            <person name="Lashkar M.Z.H."/>
            <person name="Akhand A.I."/>
            <person name="Morshed G."/>
            <person name="Roy S."/>
            <person name="Uddin K.S."/>
            <person name="Rabeya T."/>
            <person name="Hossain A.S."/>
            <person name="Chowdhury A."/>
            <person name="Snigdha A.R."/>
            <person name="Mortoza M.S."/>
            <person name="Matin S.A."/>
            <person name="Hoque S.M.E."/>
            <person name="Islam M.K."/>
            <person name="Roy D.K."/>
            <person name="Haider R."/>
            <person name="Moosa M.M."/>
            <person name="Elias S.M."/>
            <person name="Hasan A.M."/>
            <person name="Jahan S."/>
            <person name="Shafiuddin M."/>
            <person name="Mahmood N."/>
            <person name="Shommy N.S."/>
        </authorList>
    </citation>
    <scope>NUCLEOTIDE SEQUENCE [LARGE SCALE GENOMIC DNA]</scope>
    <source>
        <strain evidence="2">cv. O-4</strain>
    </source>
</reference>
<protein>
    <submittedName>
        <fullName evidence="1">Carboxyl-terminal-processing protease</fullName>
    </submittedName>
</protein>
<organism evidence="1 2">
    <name type="scientific">Corchorus olitorius</name>
    <dbReference type="NCBI Taxonomy" id="93759"/>
    <lineage>
        <taxon>Eukaryota</taxon>
        <taxon>Viridiplantae</taxon>
        <taxon>Streptophyta</taxon>
        <taxon>Embryophyta</taxon>
        <taxon>Tracheophyta</taxon>
        <taxon>Spermatophyta</taxon>
        <taxon>Magnoliopsida</taxon>
        <taxon>eudicotyledons</taxon>
        <taxon>Gunneridae</taxon>
        <taxon>Pentapetalae</taxon>
        <taxon>rosids</taxon>
        <taxon>malvids</taxon>
        <taxon>Malvales</taxon>
        <taxon>Malvaceae</taxon>
        <taxon>Grewioideae</taxon>
        <taxon>Apeibeae</taxon>
        <taxon>Corchorus</taxon>
    </lineage>
</organism>
<evidence type="ECO:0000313" key="1">
    <source>
        <dbReference type="EMBL" id="OMP11192.1"/>
    </source>
</evidence>
<keyword evidence="2" id="KW-1185">Reference proteome</keyword>
<keyword evidence="1" id="KW-0645">Protease</keyword>
<gene>
    <name evidence="1" type="ORF">COLO4_03972</name>
</gene>
<sequence>MTRPHNALRAVSSRALAGKCAHLFIPLEPSRRRIHHPFISSFVSSPIGFYLSFSIALTQRPLPNYNYSELRPVPLSVCGSLPCSAIPIS</sequence>
<dbReference type="AlphaFoldDB" id="A0A1R3KVT7"/>
<keyword evidence="1" id="KW-0378">Hydrolase</keyword>
<comment type="caution">
    <text evidence="1">The sequence shown here is derived from an EMBL/GenBank/DDBJ whole genome shotgun (WGS) entry which is preliminary data.</text>
</comment>